<reference evidence="2 3" key="1">
    <citation type="journal article" date="2017" name="Front. Microbiol.">
        <title>Phaeobacter piscinae sp. nov., a species of the Roseobacter group and potential aquaculture probiont.</title>
        <authorList>
            <person name="Sonnenschein E.C."/>
            <person name="Phippen C.B.W."/>
            <person name="Nielsen K.F."/>
            <person name="Mateiu R.V."/>
            <person name="Melchiorsen J."/>
            <person name="Gram L."/>
            <person name="Overmann J."/>
            <person name="Freese H.M."/>
        </authorList>
    </citation>
    <scope>NUCLEOTIDE SEQUENCE [LARGE SCALE GENOMIC DNA]</scope>
    <source>
        <strain evidence="2 3">P63</strain>
    </source>
</reference>
<dbReference type="EMBL" id="CP010784">
    <property type="protein sequence ID" value="ATF05077.1"/>
    <property type="molecule type" value="Genomic_DNA"/>
</dbReference>
<sequence>MSEPVTQAEIEDVLSSIRRLVSEDSRTAGTSLGKGAEAALAAQITKPVPAPSGGQGTAAPGSANGVTNGSSQPVTRLVLTPALRVPESKLTPVAPAPENPAVAGTSAVVGAASADSAHRSEEAADIAPGPEADPSGKDRFEALLAADAIEFWTEPQDLIAQGIALHDNDPGNEDLAFFNGIAAATAADEAADEVAETPHAAATVPDAPTSPAEVTLNTEAPWTDPTATLYQAAASTDHDDRAQAEDPNPAASPAKPASQLNPKVGAVVQKLAEMEAANTSRPVLWEPDGSRDTPYAGSDLETLAWDEQDGDTDAQGQTEPVDETPTTVADVVIRSEGDDTQAETAQIDAAPQIEPSALQPELHTQAEAPAVDTAVEENTSSDIPAAPAASTTDSVDRDLLETSVTETALEALDALGSDENFLDEHALRELVSEIVREELQGALGERITRNVRKLVRREIHRALSAQNLL</sequence>
<feature type="region of interest" description="Disordered" evidence="1">
    <location>
        <begin position="23"/>
        <end position="75"/>
    </location>
</feature>
<dbReference type="GeneID" id="31845431"/>
<dbReference type="RefSeq" id="WP_024096461.1">
    <property type="nucleotide sequence ID" value="NZ_CP010588.1"/>
</dbReference>
<dbReference type="Proteomes" id="UP000217545">
    <property type="component" value="Chromosome"/>
</dbReference>
<accession>A0AAC9Z7C0</accession>
<evidence type="ECO:0000256" key="1">
    <source>
        <dbReference type="SAM" id="MobiDB-lite"/>
    </source>
</evidence>
<name>A0AAC9Z7C0_9RHOB</name>
<feature type="compositionally biased region" description="Polar residues" evidence="1">
    <location>
        <begin position="64"/>
        <end position="74"/>
    </location>
</feature>
<feature type="compositionally biased region" description="Low complexity" evidence="1">
    <location>
        <begin position="247"/>
        <end position="258"/>
    </location>
</feature>
<feature type="region of interest" description="Disordered" evidence="1">
    <location>
        <begin position="112"/>
        <end position="137"/>
    </location>
</feature>
<proteinExistence type="predicted"/>
<feature type="region of interest" description="Disordered" evidence="1">
    <location>
        <begin position="277"/>
        <end position="297"/>
    </location>
</feature>
<evidence type="ECO:0000313" key="3">
    <source>
        <dbReference type="Proteomes" id="UP000217545"/>
    </source>
</evidence>
<protein>
    <submittedName>
        <fullName evidence="2">Uncharacterized protein</fullName>
    </submittedName>
</protein>
<feature type="region of interest" description="Disordered" evidence="1">
    <location>
        <begin position="234"/>
        <end position="262"/>
    </location>
</feature>
<feature type="region of interest" description="Disordered" evidence="1">
    <location>
        <begin position="376"/>
        <end position="395"/>
    </location>
</feature>
<gene>
    <name evidence="2" type="ORF">PhaeoP63_00985</name>
</gene>
<evidence type="ECO:0000313" key="2">
    <source>
        <dbReference type="EMBL" id="ATF05077.1"/>
    </source>
</evidence>
<dbReference type="AlphaFoldDB" id="A0AAC9Z7C0"/>
<organism evidence="2 3">
    <name type="scientific">Phaeobacter gallaeciensis</name>
    <dbReference type="NCBI Taxonomy" id="60890"/>
    <lineage>
        <taxon>Bacteria</taxon>
        <taxon>Pseudomonadati</taxon>
        <taxon>Pseudomonadota</taxon>
        <taxon>Alphaproteobacteria</taxon>
        <taxon>Rhodobacterales</taxon>
        <taxon>Roseobacteraceae</taxon>
        <taxon>Phaeobacter</taxon>
    </lineage>
</organism>